<organism evidence="5 6">
    <name type="scientific">[Muricauda] lutisoli</name>
    <dbReference type="NCBI Taxonomy" id="2816035"/>
    <lineage>
        <taxon>Bacteria</taxon>
        <taxon>Pseudomonadati</taxon>
        <taxon>Bacteroidota</taxon>
        <taxon>Flavobacteriia</taxon>
        <taxon>Flavobacteriales</taxon>
        <taxon>Flavobacteriaceae</taxon>
        <taxon>Allomuricauda</taxon>
    </lineage>
</organism>
<name>A0ABS3EVJ6_9FLAO</name>
<evidence type="ECO:0000256" key="3">
    <source>
        <dbReference type="ARBA" id="ARBA00022723"/>
    </source>
</evidence>
<dbReference type="EMBL" id="JAFLND010000001">
    <property type="protein sequence ID" value="MBO0330152.1"/>
    <property type="molecule type" value="Genomic_DNA"/>
</dbReference>
<evidence type="ECO:0000256" key="4">
    <source>
        <dbReference type="ARBA" id="ARBA00022833"/>
    </source>
</evidence>
<comment type="caution">
    <text evidence="5">The sequence shown here is derived from an EMBL/GenBank/DDBJ whole genome shotgun (WGS) entry which is preliminary data.</text>
</comment>
<comment type="cofactor">
    <cofactor evidence="1">
        <name>Zn(2+)</name>
        <dbReference type="ChEBI" id="CHEBI:29105"/>
    </cofactor>
</comment>
<dbReference type="PANTHER" id="PTHR37418:SF2">
    <property type="entry name" value="3-KETO-5-AMINOHEXANOATE CLEAVAGE ENZYME"/>
    <property type="match status" value="1"/>
</dbReference>
<gene>
    <name evidence="5" type="ORF">J0X13_06300</name>
</gene>
<accession>A0ABS3EVJ6</accession>
<proteinExistence type="predicted"/>
<dbReference type="PANTHER" id="PTHR37418">
    <property type="entry name" value="3-KETO-5-AMINOHEXANOATE CLEAVAGE ENZYME-RELATED"/>
    <property type="match status" value="1"/>
</dbReference>
<dbReference type="Pfam" id="PF05853">
    <property type="entry name" value="BKACE"/>
    <property type="match status" value="1"/>
</dbReference>
<evidence type="ECO:0000256" key="2">
    <source>
        <dbReference type="ARBA" id="ARBA00022679"/>
    </source>
</evidence>
<evidence type="ECO:0000256" key="1">
    <source>
        <dbReference type="ARBA" id="ARBA00001947"/>
    </source>
</evidence>
<sequence>MSNEFILNFTPTGMIPTKDMTPYVPISVSEIVEDVLQASEIGITMVHLHARDETTGVPTYKKEIYAQIVEGIRKYAPQLVICLSLSGRNFSEIEFRSDPLLLEGDLKPDMGSLTLSSLNFNKTASVNSPDTVMALASIMKEKGIIPELEAFDIGMINYAKYLEKKKLIEPPYYFNLLFGNIACSQANLLHSGVMINDLPQDSLWSLAGIGNEQLKMNSLSLAFGGGVRVGIEDNIWYDTKRTVLAKNSELLKRIHLIADANERTLMSPKDFRVKMNLAKGFGEYGRAFQSN</sequence>
<keyword evidence="3" id="KW-0479">Metal-binding</keyword>
<evidence type="ECO:0000313" key="5">
    <source>
        <dbReference type="EMBL" id="MBO0330152.1"/>
    </source>
</evidence>
<keyword evidence="6" id="KW-1185">Reference proteome</keyword>
<dbReference type="RefSeq" id="WP_207070572.1">
    <property type="nucleotide sequence ID" value="NZ_JAFLND010000001.1"/>
</dbReference>
<protein>
    <submittedName>
        <fullName evidence="5">3-keto-5-aminohexanoate cleavage protein</fullName>
    </submittedName>
</protein>
<dbReference type="InterPro" id="IPR008567">
    <property type="entry name" value="BKACE"/>
</dbReference>
<evidence type="ECO:0000313" key="6">
    <source>
        <dbReference type="Proteomes" id="UP000664163"/>
    </source>
</evidence>
<dbReference type="Proteomes" id="UP000664163">
    <property type="component" value="Unassembled WGS sequence"/>
</dbReference>
<dbReference type="Gene3D" id="3.20.20.70">
    <property type="entry name" value="Aldolase class I"/>
    <property type="match status" value="1"/>
</dbReference>
<reference evidence="5 6" key="1">
    <citation type="submission" date="2021-03" db="EMBL/GenBank/DDBJ databases">
        <title>Muricauda sp. CAU 1631 isolated from Incheon.</title>
        <authorList>
            <person name="Kim W."/>
        </authorList>
    </citation>
    <scope>NUCLEOTIDE SEQUENCE [LARGE SCALE GENOMIC DNA]</scope>
    <source>
        <strain evidence="5 6">CAU 1631</strain>
    </source>
</reference>
<dbReference type="InterPro" id="IPR013785">
    <property type="entry name" value="Aldolase_TIM"/>
</dbReference>
<keyword evidence="2" id="KW-0808">Transferase</keyword>
<keyword evidence="4" id="KW-0862">Zinc</keyword>